<evidence type="ECO:0000256" key="1">
    <source>
        <dbReference type="ARBA" id="ARBA00023118"/>
    </source>
</evidence>
<gene>
    <name evidence="2" type="ORF">RPMA_08390</name>
</gene>
<dbReference type="CDD" id="cd05400">
    <property type="entry name" value="NT_2-5OAS_ClassI-CCAase"/>
    <property type="match status" value="1"/>
</dbReference>
<keyword evidence="3" id="KW-1185">Reference proteome</keyword>
<reference evidence="2 3" key="1">
    <citation type="submission" date="2019-02" db="EMBL/GenBank/DDBJ databases">
        <title>Emended description of the genus Rhodopseudomonas and description of Rhodopseudomonas albus sp. nov., a non-phototrophic, heavy-metal-tolerant bacterium isolated from garden soil.</title>
        <authorList>
            <person name="Bao Z."/>
            <person name="Cao W.W."/>
            <person name="Sato Y."/>
            <person name="Nishizawa T."/>
            <person name="Zhao J."/>
            <person name="Guo Y."/>
            <person name="Ohta H."/>
        </authorList>
    </citation>
    <scope>NUCLEOTIDE SEQUENCE [LARGE SCALE GENOMIC DNA]</scope>
    <source>
        <strain evidence="2 3">SK50-23</strain>
    </source>
</reference>
<sequence length="295" mass="32650">MPLTVEDAFEAFLVTLTTSRQETQSAASHRASVEAKLKADFELITMFRTGSFGAATNIRGYSDVDYFAVIPTKNLKANSASTLTAVAASMRSRFPNTANIRVSGPGVQIPFGDEGAERVEIIPVDATGQTKLGFRQFDMPDENGGWKFSAPESHKEWVDSLDRKLDGKLKPLIRLVKAWKFYRNVPIRSFYLEMRTAELMRNESVIIYDIDLKNVLKTLWNDQLAGVPDPRFPDDQFVLSACSSVTSRADALSKLSNAATWSDQAAQEKNAGKPAAAIAKLNLLYADRFPKFGLL</sequence>
<keyword evidence="1" id="KW-0051">Antiviral defense</keyword>
<name>A0ABX8A746_9BRAD</name>
<proteinExistence type="predicted"/>
<protein>
    <submittedName>
        <fullName evidence="2">Nucleotidyltransferase</fullName>
    </submittedName>
</protein>
<dbReference type="EMBL" id="CP036498">
    <property type="protein sequence ID" value="QUS38846.1"/>
    <property type="molecule type" value="Genomic_DNA"/>
</dbReference>
<dbReference type="InterPro" id="IPR006116">
    <property type="entry name" value="NT_2-5OAS_ClassI-CCAase"/>
</dbReference>
<dbReference type="Proteomes" id="UP000682843">
    <property type="component" value="Chromosome"/>
</dbReference>
<organism evidence="2 3">
    <name type="scientific">Tardiphaga alba</name>
    <dbReference type="NCBI Taxonomy" id="340268"/>
    <lineage>
        <taxon>Bacteria</taxon>
        <taxon>Pseudomonadati</taxon>
        <taxon>Pseudomonadota</taxon>
        <taxon>Alphaproteobacteria</taxon>
        <taxon>Hyphomicrobiales</taxon>
        <taxon>Nitrobacteraceae</taxon>
        <taxon>Tardiphaga</taxon>
    </lineage>
</organism>
<dbReference type="RefSeq" id="WP_211912386.1">
    <property type="nucleotide sequence ID" value="NZ_CP036498.1"/>
</dbReference>
<evidence type="ECO:0000313" key="2">
    <source>
        <dbReference type="EMBL" id="QUS38846.1"/>
    </source>
</evidence>
<evidence type="ECO:0000313" key="3">
    <source>
        <dbReference type="Proteomes" id="UP000682843"/>
    </source>
</evidence>
<accession>A0ABX8A746</accession>
<dbReference type="Pfam" id="PF18144">
    <property type="entry name" value="SMODS"/>
    <property type="match status" value="1"/>
</dbReference>